<keyword evidence="4" id="KW-1185">Reference proteome</keyword>
<dbReference type="InterPro" id="IPR013538">
    <property type="entry name" value="ASHA1/2-like_C"/>
</dbReference>
<feature type="domain" description="Activator of Hsp90 ATPase homologue 1/2-like C-terminal" evidence="2">
    <location>
        <begin position="17"/>
        <end position="144"/>
    </location>
</feature>
<dbReference type="EMBL" id="JAERQJ010000006">
    <property type="protein sequence ID" value="MBL0684982.1"/>
    <property type="molecule type" value="Genomic_DNA"/>
</dbReference>
<dbReference type="RefSeq" id="WP_201922341.1">
    <property type="nucleotide sequence ID" value="NZ_BAABAX010000014.1"/>
</dbReference>
<gene>
    <name evidence="3" type="ORF">JJQ60_15740</name>
</gene>
<proteinExistence type="inferred from homology"/>
<evidence type="ECO:0000313" key="3">
    <source>
        <dbReference type="EMBL" id="MBL0684982.1"/>
    </source>
</evidence>
<protein>
    <submittedName>
        <fullName evidence="3">SRPBCC domain-containing protein</fullName>
    </submittedName>
</protein>
<evidence type="ECO:0000313" key="4">
    <source>
        <dbReference type="Proteomes" id="UP000651057"/>
    </source>
</evidence>
<accession>A0A936ZVB9</accession>
<reference evidence="3" key="1">
    <citation type="submission" date="2021-01" db="EMBL/GenBank/DDBJ databases">
        <authorList>
            <person name="Zhong Y.L."/>
        </authorList>
    </citation>
    <scope>NUCLEOTIDE SEQUENCE</scope>
    <source>
        <strain evidence="3">KCTC 23302</strain>
    </source>
</reference>
<comment type="caution">
    <text evidence="3">The sequence shown here is derived from an EMBL/GenBank/DDBJ whole genome shotgun (WGS) entry which is preliminary data.</text>
</comment>
<dbReference type="SUPFAM" id="SSF55961">
    <property type="entry name" value="Bet v1-like"/>
    <property type="match status" value="1"/>
</dbReference>
<dbReference type="Pfam" id="PF08327">
    <property type="entry name" value="AHSA1"/>
    <property type="match status" value="1"/>
</dbReference>
<name>A0A936ZVB9_9FLAO</name>
<evidence type="ECO:0000256" key="1">
    <source>
        <dbReference type="ARBA" id="ARBA00006817"/>
    </source>
</evidence>
<dbReference type="Gene3D" id="3.30.530.20">
    <property type="match status" value="1"/>
</dbReference>
<evidence type="ECO:0000259" key="2">
    <source>
        <dbReference type="Pfam" id="PF08327"/>
    </source>
</evidence>
<dbReference type="Proteomes" id="UP000651057">
    <property type="component" value="Unassembled WGS sequence"/>
</dbReference>
<comment type="similarity">
    <text evidence="1">Belongs to the AHA1 family.</text>
</comment>
<organism evidence="3 4">
    <name type="scientific">Aquimarina mytili</name>
    <dbReference type="NCBI Taxonomy" id="874423"/>
    <lineage>
        <taxon>Bacteria</taxon>
        <taxon>Pseudomonadati</taxon>
        <taxon>Bacteroidota</taxon>
        <taxon>Flavobacteriia</taxon>
        <taxon>Flavobacteriales</taxon>
        <taxon>Flavobacteriaceae</taxon>
        <taxon>Aquimarina</taxon>
    </lineage>
</organism>
<sequence length="170" mass="19990">MEKLEWNSFTKKIYIHTTVEKLYDLWATEHGISSWFLKKATYKNAEGEIRNPLEHIEKGDTYIWQWHNWDGKEEGKVLEANGKNYIEITFETSKVSVLLEKVNDITIITLTQFDIPTDDESKLRVHFGCSNGWTFWLANLKAFIEHGILLNETEIDLRENELAGYQFVNM</sequence>
<dbReference type="CDD" id="cd07814">
    <property type="entry name" value="SRPBCC_CalC_Aha1-like"/>
    <property type="match status" value="1"/>
</dbReference>
<dbReference type="InterPro" id="IPR023393">
    <property type="entry name" value="START-like_dom_sf"/>
</dbReference>
<dbReference type="AlphaFoldDB" id="A0A936ZVB9"/>